<keyword evidence="1" id="KW-0145">Chemotaxis</keyword>
<dbReference type="GO" id="GO:0006935">
    <property type="term" value="P:chemotaxis"/>
    <property type="evidence" value="ECO:0007669"/>
    <property type="project" value="UniProtKB-KW"/>
</dbReference>
<dbReference type="InterPro" id="IPR007597">
    <property type="entry name" value="CheC"/>
</dbReference>
<dbReference type="EMBL" id="CZBY01000002">
    <property type="protein sequence ID" value="CUQ81937.1"/>
    <property type="molecule type" value="Genomic_DNA"/>
</dbReference>
<evidence type="ECO:0000256" key="2">
    <source>
        <dbReference type="ARBA" id="ARBA00022801"/>
    </source>
</evidence>
<dbReference type="PANTHER" id="PTHR43693">
    <property type="entry name" value="PROTEIN PHOSPHATASE CHEZ"/>
    <property type="match status" value="1"/>
</dbReference>
<evidence type="ECO:0000256" key="1">
    <source>
        <dbReference type="ARBA" id="ARBA00022500"/>
    </source>
</evidence>
<evidence type="ECO:0000313" key="4">
    <source>
        <dbReference type="EMBL" id="CUQ81937.1"/>
    </source>
</evidence>
<evidence type="ECO:0000313" key="5">
    <source>
        <dbReference type="Proteomes" id="UP000095662"/>
    </source>
</evidence>
<protein>
    <submittedName>
        <fullName evidence="4">CheY-P phosphatase CheC</fullName>
        <ecNumber evidence="4">3.-.-.-</ecNumber>
    </submittedName>
</protein>
<dbReference type="InterPro" id="IPR028976">
    <property type="entry name" value="CheC-like_sf"/>
</dbReference>
<feature type="domain" description="CheC-like protein" evidence="3">
    <location>
        <begin position="113"/>
        <end position="145"/>
    </location>
</feature>
<dbReference type="STRING" id="39492.ERS852540_00381"/>
<dbReference type="SUPFAM" id="SSF103039">
    <property type="entry name" value="CheC-like"/>
    <property type="match status" value="1"/>
</dbReference>
<dbReference type="Proteomes" id="UP000095662">
    <property type="component" value="Unassembled WGS sequence"/>
</dbReference>
<accession>A0A174Z7U3</accession>
<dbReference type="OrthoDB" id="9812187at2"/>
<dbReference type="AlphaFoldDB" id="A0A174Z7U3"/>
<gene>
    <name evidence="4" type="primary">cheC</name>
    <name evidence="4" type="ORF">ERS852540_00381</name>
</gene>
<reference evidence="4 5" key="1">
    <citation type="submission" date="2015-09" db="EMBL/GenBank/DDBJ databases">
        <authorList>
            <consortium name="Pathogen Informatics"/>
        </authorList>
    </citation>
    <scope>NUCLEOTIDE SEQUENCE [LARGE SCALE GENOMIC DNA]</scope>
    <source>
        <strain evidence="4 5">2789STDY5834928</strain>
    </source>
</reference>
<proteinExistence type="predicted"/>
<name>A0A174Z7U3_9FIRM</name>
<dbReference type="Pfam" id="PF04509">
    <property type="entry name" value="CheC"/>
    <property type="match status" value="2"/>
</dbReference>
<organism evidence="4 5">
    <name type="scientific">[Eubacterium] siraeum</name>
    <dbReference type="NCBI Taxonomy" id="39492"/>
    <lineage>
        <taxon>Bacteria</taxon>
        <taxon>Bacillati</taxon>
        <taxon>Bacillota</taxon>
        <taxon>Clostridia</taxon>
        <taxon>Eubacteriales</taxon>
        <taxon>Oscillospiraceae</taxon>
        <taxon>Oscillospiraceae incertae sedis</taxon>
    </lineage>
</organism>
<sequence length="207" mass="22190">MINSYDDLSPVQLDVLKEIGNIGSGNAATALSQLLGRSIDMQVPQVRLMDVADAIESLGSPDKLVVGILIRLKGDADGMIMFLLEEAFAKTIVTGLMGERSFSLYELNADDISVLSEIGNIMGGSYVNAIANLSGMTIDMSVPALTTDMLGAIMTVPATELSEAYERVLMISEQFLIDSVEIQSDMLLIPTVESLRTLLGKLGVEDQ</sequence>
<dbReference type="EC" id="3.-.-.-" evidence="4"/>
<dbReference type="CDD" id="cd17909">
    <property type="entry name" value="CheC_ClassI"/>
    <property type="match status" value="1"/>
</dbReference>
<dbReference type="PANTHER" id="PTHR43693:SF1">
    <property type="entry name" value="PROTEIN PHOSPHATASE CHEZ"/>
    <property type="match status" value="1"/>
</dbReference>
<dbReference type="Gene3D" id="3.40.1550.10">
    <property type="entry name" value="CheC-like"/>
    <property type="match status" value="1"/>
</dbReference>
<feature type="domain" description="CheC-like protein" evidence="3">
    <location>
        <begin position="12"/>
        <end position="46"/>
    </location>
</feature>
<dbReference type="GO" id="GO:0016787">
    <property type="term" value="F:hydrolase activity"/>
    <property type="evidence" value="ECO:0007669"/>
    <property type="project" value="UniProtKB-KW"/>
</dbReference>
<keyword evidence="2 4" id="KW-0378">Hydrolase</keyword>
<evidence type="ECO:0000259" key="3">
    <source>
        <dbReference type="Pfam" id="PF04509"/>
    </source>
</evidence>
<dbReference type="InterPro" id="IPR050992">
    <property type="entry name" value="CheZ_family_phosphatases"/>
</dbReference>